<evidence type="ECO:0000256" key="1">
    <source>
        <dbReference type="ARBA" id="ARBA00004123"/>
    </source>
</evidence>
<dbReference type="GO" id="GO:0004721">
    <property type="term" value="F:phosphoprotein phosphatase activity"/>
    <property type="evidence" value="ECO:0007669"/>
    <property type="project" value="UniProtKB-KW"/>
</dbReference>
<reference evidence="14" key="1">
    <citation type="thesis" date="2020" institute="ProQuest LLC" country="789 East Eisenhower Parkway, Ann Arbor, MI, USA">
        <title>Comparative Genomics and Chromosome Evolution.</title>
        <authorList>
            <person name="Mudd A.B."/>
        </authorList>
    </citation>
    <scope>NUCLEOTIDE SEQUENCE</scope>
    <source>
        <strain evidence="14">Female2</strain>
        <tissue evidence="14">Blood</tissue>
    </source>
</reference>
<keyword evidence="5" id="KW-0904">Protein phosphatase</keyword>
<dbReference type="PROSITE" id="PS00383">
    <property type="entry name" value="TYR_PHOSPHATASE_1"/>
    <property type="match status" value="1"/>
</dbReference>
<sequence>MVKKNSIPERWRSLSSVGQRVQGSRFIAFKVPLKGKANQRVTPNQKFTPKDLVNIIRSQNEELGLVIDLTNTERYYTYKDLPKSVQYVKLHTAGLQIPDDCTIHQFKRIVRRFIWRNSDNEKLIGVHCTTGINRTGYLICRYLIDVDGWDPQTAIDVFAQSRGHPIEGSVYTDDLLCGMTRSNLGIDQPPTEDENYDENYGWQSQLDDQRDEKSAEQFKKTDLLEDDYGDFDARKIPQAFSSGRPRSPVCFDDEKDFLTSMPEYIERVRVARQSLEYQKQETFNQEFPNMPGMRNRAFQDSMHDGHVLNSPEMHPRRNYMNNPFPSGQPENRMYEGGPENRQEMVGKNSMFGPRRLMDIDTLDRRPMDRIMPGNGPPAREFSQGLQGRHVSYPNIPSGPMAHASRPGFGQRFPLEMRSTDCDELEAPHTFQPQHDLELTAKKGPQGRTEVFFGEQQPRNLRDELVHKNTQMDRQQLLEMQSRNRPQGPGIHPREPEIMQGPLRTKHMDGSLDTEIHPEEREYMMNKPRLMSNREGAPSLNDCDIRSFQGRNNLPSTEFRGTNRFAPYQQPTRPAPCNDFLRDHDQGLPISEKREHQGSLPAHYDYNFDIPNGGQHMEKPMHPNIPPRNRFNPR</sequence>
<dbReference type="InterPro" id="IPR000387">
    <property type="entry name" value="Tyr_Pase_dom"/>
</dbReference>
<comment type="caution">
    <text evidence="14">The sequence shown here is derived from an EMBL/GenBank/DDBJ whole genome shotgun (WGS) entry which is preliminary data.</text>
</comment>
<feature type="domain" description="Tyrosine specific protein phosphatases" evidence="13">
    <location>
        <begin position="104"/>
        <end position="167"/>
    </location>
</feature>
<comment type="subcellular location">
    <subcellularLocation>
        <location evidence="1">Nucleus</location>
    </subcellularLocation>
</comment>
<dbReference type="InterPro" id="IPR051029">
    <property type="entry name" value="mRNA_Capping_Enz/RNA_Phosphat"/>
</dbReference>
<feature type="region of interest" description="Disordered" evidence="12">
    <location>
        <begin position="611"/>
        <end position="633"/>
    </location>
</feature>
<evidence type="ECO:0000256" key="3">
    <source>
        <dbReference type="ARBA" id="ARBA00022801"/>
    </source>
</evidence>
<evidence type="ECO:0000256" key="10">
    <source>
        <dbReference type="ARBA" id="ARBA00076572"/>
    </source>
</evidence>
<keyword evidence="3" id="KW-0378">Hydrolase</keyword>
<evidence type="ECO:0000256" key="9">
    <source>
        <dbReference type="ARBA" id="ARBA00068666"/>
    </source>
</evidence>
<name>A0A8T2IW65_9PIPI</name>
<dbReference type="Proteomes" id="UP000812440">
    <property type="component" value="Chromosome 7"/>
</dbReference>
<evidence type="ECO:0000256" key="7">
    <source>
        <dbReference type="ARBA" id="ARBA00054725"/>
    </source>
</evidence>
<evidence type="ECO:0000259" key="13">
    <source>
        <dbReference type="PROSITE" id="PS50056"/>
    </source>
</evidence>
<evidence type="ECO:0000313" key="15">
    <source>
        <dbReference type="Proteomes" id="UP000812440"/>
    </source>
</evidence>
<keyword evidence="15" id="KW-1185">Reference proteome</keyword>
<evidence type="ECO:0000256" key="12">
    <source>
        <dbReference type="SAM" id="MobiDB-lite"/>
    </source>
</evidence>
<dbReference type="GO" id="GO:0003723">
    <property type="term" value="F:RNA binding"/>
    <property type="evidence" value="ECO:0007669"/>
    <property type="project" value="UniProtKB-KW"/>
</dbReference>
<proteinExistence type="inferred from homology"/>
<protein>
    <recommendedName>
        <fullName evidence="9">RNA/RNP complex-1-interacting phosphatase</fullName>
    </recommendedName>
    <alternativeName>
        <fullName evidence="10">Dual specificity protein phosphatase 11</fullName>
    </alternativeName>
    <alternativeName>
        <fullName evidence="11">Phosphatase that interacts with RNA/RNP complex 1</fullName>
    </alternativeName>
</protein>
<keyword evidence="4" id="KW-0694">RNA-binding</keyword>
<evidence type="ECO:0000256" key="6">
    <source>
        <dbReference type="ARBA" id="ARBA00023242"/>
    </source>
</evidence>
<evidence type="ECO:0000256" key="8">
    <source>
        <dbReference type="ARBA" id="ARBA00065987"/>
    </source>
</evidence>
<comment type="similarity">
    <text evidence="2">Belongs to the protein-tyrosine phosphatase family. Non-receptor class dual specificity subfamily.</text>
</comment>
<dbReference type="InterPro" id="IPR016130">
    <property type="entry name" value="Tyr_Pase_AS"/>
</dbReference>
<dbReference type="PANTHER" id="PTHR10367:SF29">
    <property type="entry name" value="DUAL SPECIFICITY PHOSPHATASE 11 (RNA_RNP COMPLEX 1-INTERACTING), GENE 2 ISOFORM X1"/>
    <property type="match status" value="1"/>
</dbReference>
<accession>A0A8T2IW65</accession>
<evidence type="ECO:0000256" key="4">
    <source>
        <dbReference type="ARBA" id="ARBA00022884"/>
    </source>
</evidence>
<dbReference type="InterPro" id="IPR000340">
    <property type="entry name" value="Dual-sp_phosphatase_cat-dom"/>
</dbReference>
<evidence type="ECO:0000313" key="14">
    <source>
        <dbReference type="EMBL" id="KAG8435288.1"/>
    </source>
</evidence>
<dbReference type="OrthoDB" id="428974at2759"/>
<dbReference type="InterPro" id="IPR020422">
    <property type="entry name" value="TYR_PHOSPHATASE_DUAL_dom"/>
</dbReference>
<organism evidence="14 15">
    <name type="scientific">Hymenochirus boettgeri</name>
    <name type="common">Congo dwarf clawed frog</name>
    <dbReference type="NCBI Taxonomy" id="247094"/>
    <lineage>
        <taxon>Eukaryota</taxon>
        <taxon>Metazoa</taxon>
        <taxon>Chordata</taxon>
        <taxon>Craniata</taxon>
        <taxon>Vertebrata</taxon>
        <taxon>Euteleostomi</taxon>
        <taxon>Amphibia</taxon>
        <taxon>Batrachia</taxon>
        <taxon>Anura</taxon>
        <taxon>Pipoidea</taxon>
        <taxon>Pipidae</taxon>
        <taxon>Pipinae</taxon>
        <taxon>Hymenochirus</taxon>
    </lineage>
</organism>
<comment type="subunit">
    <text evidence="8">Monomer. May interact with SFRS7 and SFRS9/SRP30C.</text>
</comment>
<dbReference type="AlphaFoldDB" id="A0A8T2IW65"/>
<evidence type="ECO:0000256" key="11">
    <source>
        <dbReference type="ARBA" id="ARBA00080235"/>
    </source>
</evidence>
<dbReference type="PANTHER" id="PTHR10367">
    <property type="entry name" value="MRNA-CAPPING ENZYME"/>
    <property type="match status" value="1"/>
</dbReference>
<dbReference type="GO" id="GO:0005634">
    <property type="term" value="C:nucleus"/>
    <property type="evidence" value="ECO:0007669"/>
    <property type="project" value="UniProtKB-SubCell"/>
</dbReference>
<dbReference type="EMBL" id="JAACNH010000008">
    <property type="protein sequence ID" value="KAG8435288.1"/>
    <property type="molecule type" value="Genomic_DNA"/>
</dbReference>
<dbReference type="CDD" id="cd17665">
    <property type="entry name" value="DSP_DUSP11"/>
    <property type="match status" value="1"/>
</dbReference>
<comment type="function">
    <text evidence="7">Possesses RNA 5'-triphosphatase and diphosphatase activities, but displays a poor protein-tyrosine phosphatase activity. In addition, has phosphatase activity with ATP, ADP and O-methylfluorescein phosphate (in vitro). Binds to RNA. May participate in nuclear mRNA metabolism.</text>
</comment>
<dbReference type="SMART" id="SM00195">
    <property type="entry name" value="DSPc"/>
    <property type="match status" value="1"/>
</dbReference>
<keyword evidence="6" id="KW-0539">Nucleus</keyword>
<dbReference type="InterPro" id="IPR029021">
    <property type="entry name" value="Prot-tyrosine_phosphatase-like"/>
</dbReference>
<dbReference type="FunFam" id="3.90.190.10:FF:000064">
    <property type="entry name" value="RNA/RNP complex-1-interacting phosphatase homolog"/>
    <property type="match status" value="1"/>
</dbReference>
<evidence type="ECO:0000256" key="5">
    <source>
        <dbReference type="ARBA" id="ARBA00022912"/>
    </source>
</evidence>
<dbReference type="Pfam" id="PF00782">
    <property type="entry name" value="DSPc"/>
    <property type="match status" value="1"/>
</dbReference>
<dbReference type="PROSITE" id="PS50056">
    <property type="entry name" value="TYR_PHOSPHATASE_2"/>
    <property type="match status" value="1"/>
</dbReference>
<dbReference type="SUPFAM" id="SSF52799">
    <property type="entry name" value="(Phosphotyrosine protein) phosphatases II"/>
    <property type="match status" value="1"/>
</dbReference>
<dbReference type="GO" id="GO:0004651">
    <property type="term" value="F:polynucleotide 5'-phosphatase activity"/>
    <property type="evidence" value="ECO:0007669"/>
    <property type="project" value="TreeGrafter"/>
</dbReference>
<evidence type="ECO:0000256" key="2">
    <source>
        <dbReference type="ARBA" id="ARBA00008601"/>
    </source>
</evidence>
<dbReference type="Gene3D" id="3.90.190.10">
    <property type="entry name" value="Protein tyrosine phosphatase superfamily"/>
    <property type="match status" value="1"/>
</dbReference>
<gene>
    <name evidence="14" type="ORF">GDO86_013295</name>
</gene>